<sequence>MRDQKSVLVSLSGKGMEDVVKEVREQVKGVQEGMVIMQGGGNSLRRLGPEQTVGKVMECLKDIKKDRKKVRVAVVGIMRRPRENAEYEEIRRDTNKRLQEEVVRMKA</sequence>
<dbReference type="Proteomes" id="UP000770661">
    <property type="component" value="Unassembled WGS sequence"/>
</dbReference>
<dbReference type="InterPro" id="IPR036514">
    <property type="entry name" value="SGNH_hydro_sf"/>
</dbReference>
<reference evidence="1" key="1">
    <citation type="submission" date="2020-07" db="EMBL/GenBank/DDBJ databases">
        <title>The High-quality genome of the commercially important snow crab, Chionoecetes opilio.</title>
        <authorList>
            <person name="Jeong J.-H."/>
            <person name="Ryu S."/>
        </authorList>
    </citation>
    <scope>NUCLEOTIDE SEQUENCE</scope>
    <source>
        <strain evidence="1">MADBK_172401_WGS</strain>
        <tissue evidence="1">Digestive gland</tissue>
    </source>
</reference>
<gene>
    <name evidence="1" type="ORF">GWK47_052703</name>
</gene>
<evidence type="ECO:0000313" key="2">
    <source>
        <dbReference type="Proteomes" id="UP000770661"/>
    </source>
</evidence>
<name>A0A8J5CPZ4_CHIOP</name>
<dbReference type="EMBL" id="JACEEZ010016267">
    <property type="protein sequence ID" value="KAG0718294.1"/>
    <property type="molecule type" value="Genomic_DNA"/>
</dbReference>
<protein>
    <submittedName>
        <fullName evidence="1">Uncharacterized protein</fullName>
    </submittedName>
</protein>
<dbReference type="AlphaFoldDB" id="A0A8J5CPZ4"/>
<organism evidence="1 2">
    <name type="scientific">Chionoecetes opilio</name>
    <name type="common">Atlantic snow crab</name>
    <name type="synonym">Cancer opilio</name>
    <dbReference type="NCBI Taxonomy" id="41210"/>
    <lineage>
        <taxon>Eukaryota</taxon>
        <taxon>Metazoa</taxon>
        <taxon>Ecdysozoa</taxon>
        <taxon>Arthropoda</taxon>
        <taxon>Crustacea</taxon>
        <taxon>Multicrustacea</taxon>
        <taxon>Malacostraca</taxon>
        <taxon>Eumalacostraca</taxon>
        <taxon>Eucarida</taxon>
        <taxon>Decapoda</taxon>
        <taxon>Pleocyemata</taxon>
        <taxon>Brachyura</taxon>
        <taxon>Eubrachyura</taxon>
        <taxon>Majoidea</taxon>
        <taxon>Majidae</taxon>
        <taxon>Chionoecetes</taxon>
    </lineage>
</organism>
<dbReference type="Gene3D" id="3.40.50.1110">
    <property type="entry name" value="SGNH hydrolase"/>
    <property type="match status" value="1"/>
</dbReference>
<accession>A0A8J5CPZ4</accession>
<dbReference type="SUPFAM" id="SSF52266">
    <property type="entry name" value="SGNH hydrolase"/>
    <property type="match status" value="1"/>
</dbReference>
<comment type="caution">
    <text evidence="1">The sequence shown here is derived from an EMBL/GenBank/DDBJ whole genome shotgun (WGS) entry which is preliminary data.</text>
</comment>
<proteinExistence type="predicted"/>
<keyword evidence="2" id="KW-1185">Reference proteome</keyword>
<evidence type="ECO:0000313" key="1">
    <source>
        <dbReference type="EMBL" id="KAG0718294.1"/>
    </source>
</evidence>